<organism evidence="2 3">
    <name type="scientific">Cystoisospora suis</name>
    <dbReference type="NCBI Taxonomy" id="483139"/>
    <lineage>
        <taxon>Eukaryota</taxon>
        <taxon>Sar</taxon>
        <taxon>Alveolata</taxon>
        <taxon>Apicomplexa</taxon>
        <taxon>Conoidasida</taxon>
        <taxon>Coccidia</taxon>
        <taxon>Eucoccidiorida</taxon>
        <taxon>Eimeriorina</taxon>
        <taxon>Sarcocystidae</taxon>
        <taxon>Cystoisospora</taxon>
    </lineage>
</organism>
<dbReference type="EMBL" id="MIGC01010088">
    <property type="protein sequence ID" value="PHJ14983.1"/>
    <property type="molecule type" value="Genomic_DNA"/>
</dbReference>
<protein>
    <submittedName>
        <fullName evidence="2">Dolichyl-diphosphooligosaccharide--protein glycosyltransferase</fullName>
    </submittedName>
</protein>
<comment type="caution">
    <text evidence="2">The sequence shown here is derived from an EMBL/GenBank/DDBJ whole genome shotgun (WGS) entry which is preliminary data.</text>
</comment>
<feature type="compositionally biased region" description="Acidic residues" evidence="1">
    <location>
        <begin position="320"/>
        <end position="334"/>
    </location>
</feature>
<reference evidence="2 3" key="1">
    <citation type="journal article" date="2017" name="Int. J. Parasitol.">
        <title>The genome of the protozoan parasite Cystoisospora suis and a reverse vaccinology approach to identify vaccine candidates.</title>
        <authorList>
            <person name="Palmieri N."/>
            <person name="Shrestha A."/>
            <person name="Ruttkowski B."/>
            <person name="Beck T."/>
            <person name="Vogl C."/>
            <person name="Tomley F."/>
            <person name="Blake D.P."/>
            <person name="Joachim A."/>
        </authorList>
    </citation>
    <scope>NUCLEOTIDE SEQUENCE [LARGE SCALE GENOMIC DNA]</scope>
    <source>
        <strain evidence="2 3">Wien I</strain>
    </source>
</reference>
<feature type="region of interest" description="Disordered" evidence="1">
    <location>
        <begin position="312"/>
        <end position="356"/>
    </location>
</feature>
<keyword evidence="3" id="KW-1185">Reference proteome</keyword>
<dbReference type="AlphaFoldDB" id="A0A2C6KF38"/>
<accession>A0A2C6KF38</accession>
<dbReference type="GO" id="GO:0016740">
    <property type="term" value="F:transferase activity"/>
    <property type="evidence" value="ECO:0007669"/>
    <property type="project" value="UniProtKB-KW"/>
</dbReference>
<proteinExistence type="predicted"/>
<dbReference type="OrthoDB" id="29105at2759"/>
<sequence>MEGRPDMMTRPCNGQGTRRKNCHTIGRGSSSEKPAFYSGSDTTAETAGCFPSLLSHYVLLNRKTVSTGLRSPFPALRDSASFLLLSFVTLLSCSSLFHVSPLSPWFLGTPPLTSIAAQAAVLPTPSAPPTVPSPLGPQKDFCATSRQRLLVLHDNPNVENKFSSLFRRLREGHGFKISFVSFPLSHDRNPRLLLQQRGEAVFDHVLLLADNHRPFSNELAEALTSFFDSAATEEEKTPVFPPSSPLESRGRFCPSATRARNVFLMIHPSAHASVHAFVAEFMGVERQGETPSVQKKRGSEVFVVDYFNALKGYPRKTDNSSEDADEGYEDDEADGTIFKTRNLIPDQPHVVEPLRE</sequence>
<dbReference type="RefSeq" id="XP_067916717.1">
    <property type="nucleotide sequence ID" value="XM_068071307.1"/>
</dbReference>
<dbReference type="GeneID" id="94434518"/>
<keyword evidence="2" id="KW-0808">Transferase</keyword>
<gene>
    <name evidence="2" type="ORF">CSUI_011206</name>
</gene>
<evidence type="ECO:0000256" key="1">
    <source>
        <dbReference type="SAM" id="MobiDB-lite"/>
    </source>
</evidence>
<feature type="non-terminal residue" evidence="2">
    <location>
        <position position="356"/>
    </location>
</feature>
<name>A0A2C6KF38_9APIC</name>
<dbReference type="VEuPathDB" id="ToxoDB:CSUI_011206"/>
<evidence type="ECO:0000313" key="3">
    <source>
        <dbReference type="Proteomes" id="UP000221165"/>
    </source>
</evidence>
<feature type="region of interest" description="Disordered" evidence="1">
    <location>
        <begin position="1"/>
        <end position="37"/>
    </location>
</feature>
<evidence type="ECO:0000313" key="2">
    <source>
        <dbReference type="EMBL" id="PHJ14983.1"/>
    </source>
</evidence>
<dbReference type="Proteomes" id="UP000221165">
    <property type="component" value="Unassembled WGS sequence"/>
</dbReference>